<comment type="caution">
    <text evidence="3">The sequence shown here is derived from an EMBL/GenBank/DDBJ whole genome shotgun (WGS) entry which is preliminary data.</text>
</comment>
<sequence length="220" mass="25247">MEEVRGIERSSYIWGRSIHNIRIERLWADVTNGLGQKWKEFFQTLEAYNNLNVNNDSHLWLLHFLFLPLINDDAGQWVASWNHHVLGCHGEPHRSPHDMFIQGVFIELAEDQEVEDIASYGIDWNDLDDQRLLAHHNTHNPEDGDSTNPFVSNHPDSNLSHVEVPVSRCPFTNTQLQSFLSDVQPLLDSSLYIDMHSCHLLWIQTLALVSSSRTAADTVT</sequence>
<reference evidence="3" key="1">
    <citation type="journal article" date="2020" name="New Phytol.">
        <title>Comparative genomics reveals dynamic genome evolution in host specialist ectomycorrhizal fungi.</title>
        <authorList>
            <person name="Lofgren L.A."/>
            <person name="Nguyen N.H."/>
            <person name="Vilgalys R."/>
            <person name="Ruytinx J."/>
            <person name="Liao H.L."/>
            <person name="Branco S."/>
            <person name="Kuo A."/>
            <person name="LaButti K."/>
            <person name="Lipzen A."/>
            <person name="Andreopoulos W."/>
            <person name="Pangilinan J."/>
            <person name="Riley R."/>
            <person name="Hundley H."/>
            <person name="Na H."/>
            <person name="Barry K."/>
            <person name="Grigoriev I.V."/>
            <person name="Stajich J.E."/>
            <person name="Kennedy P.G."/>
        </authorList>
    </citation>
    <scope>NUCLEOTIDE SEQUENCE</scope>
    <source>
        <strain evidence="3">MN1</strain>
    </source>
</reference>
<protein>
    <recommendedName>
        <fullName evidence="2">Integrase core domain-containing protein</fullName>
    </recommendedName>
</protein>
<feature type="domain" description="Integrase core" evidence="2">
    <location>
        <begin position="1"/>
        <end position="109"/>
    </location>
</feature>
<dbReference type="PANTHER" id="PTHR46791:SF5">
    <property type="entry name" value="CLR5 DOMAIN-CONTAINING PROTEIN-RELATED"/>
    <property type="match status" value="1"/>
</dbReference>
<name>A0A9P7AU57_9AGAM</name>
<evidence type="ECO:0000313" key="3">
    <source>
        <dbReference type="EMBL" id="KAG1795504.1"/>
    </source>
</evidence>
<feature type="region of interest" description="Disordered" evidence="1">
    <location>
        <begin position="135"/>
        <end position="154"/>
    </location>
</feature>
<proteinExistence type="predicted"/>
<dbReference type="Proteomes" id="UP000807769">
    <property type="component" value="Unassembled WGS sequence"/>
</dbReference>
<gene>
    <name evidence="3" type="ORF">BJ212DRAFT_1450763</name>
</gene>
<accession>A0A9P7AU57</accession>
<dbReference type="AlphaFoldDB" id="A0A9P7AU57"/>
<evidence type="ECO:0000256" key="1">
    <source>
        <dbReference type="SAM" id="MobiDB-lite"/>
    </source>
</evidence>
<evidence type="ECO:0000259" key="2">
    <source>
        <dbReference type="Pfam" id="PF24764"/>
    </source>
</evidence>
<dbReference type="InterPro" id="IPR058913">
    <property type="entry name" value="Integrase_dom_put"/>
</dbReference>
<dbReference type="OrthoDB" id="3353107at2759"/>
<evidence type="ECO:0000313" key="4">
    <source>
        <dbReference type="Proteomes" id="UP000807769"/>
    </source>
</evidence>
<dbReference type="GeneID" id="64632836"/>
<dbReference type="Pfam" id="PF24764">
    <property type="entry name" value="rva_4"/>
    <property type="match status" value="1"/>
</dbReference>
<keyword evidence="4" id="KW-1185">Reference proteome</keyword>
<dbReference type="RefSeq" id="XP_041185223.1">
    <property type="nucleotide sequence ID" value="XM_041338820.1"/>
</dbReference>
<dbReference type="PANTHER" id="PTHR46791">
    <property type="entry name" value="EXPRESSED PROTEIN"/>
    <property type="match status" value="1"/>
</dbReference>
<organism evidence="3 4">
    <name type="scientific">Suillus subaureus</name>
    <dbReference type="NCBI Taxonomy" id="48587"/>
    <lineage>
        <taxon>Eukaryota</taxon>
        <taxon>Fungi</taxon>
        <taxon>Dikarya</taxon>
        <taxon>Basidiomycota</taxon>
        <taxon>Agaricomycotina</taxon>
        <taxon>Agaricomycetes</taxon>
        <taxon>Agaricomycetidae</taxon>
        <taxon>Boletales</taxon>
        <taxon>Suillineae</taxon>
        <taxon>Suillaceae</taxon>
        <taxon>Suillus</taxon>
    </lineage>
</organism>
<dbReference type="EMBL" id="JABBWG010000323">
    <property type="protein sequence ID" value="KAG1795504.1"/>
    <property type="molecule type" value="Genomic_DNA"/>
</dbReference>